<protein>
    <recommendedName>
        <fullName evidence="3">SpoIIAA-like protein</fullName>
    </recommendedName>
</protein>
<dbReference type="Pfam" id="PF11964">
    <property type="entry name" value="SpoIIAA-like"/>
    <property type="match status" value="1"/>
</dbReference>
<dbReference type="AlphaFoldDB" id="A0A1S1HJ12"/>
<proteinExistence type="predicted"/>
<evidence type="ECO:0000313" key="2">
    <source>
        <dbReference type="Proteomes" id="UP000179467"/>
    </source>
</evidence>
<dbReference type="OrthoDB" id="7619266at2"/>
<evidence type="ECO:0000313" key="1">
    <source>
        <dbReference type="EMBL" id="OHT22225.1"/>
    </source>
</evidence>
<dbReference type="EMBL" id="MIPT01000001">
    <property type="protein sequence ID" value="OHT22225.1"/>
    <property type="molecule type" value="Genomic_DNA"/>
</dbReference>
<accession>A0A1S1HJ12</accession>
<organism evidence="1 2">
    <name type="scientific">Edaphosphingomonas haloaromaticamans</name>
    <dbReference type="NCBI Taxonomy" id="653954"/>
    <lineage>
        <taxon>Bacteria</taxon>
        <taxon>Pseudomonadati</taxon>
        <taxon>Pseudomonadota</taxon>
        <taxon>Alphaproteobacteria</taxon>
        <taxon>Sphingomonadales</taxon>
        <taxon>Rhizorhabdaceae</taxon>
        <taxon>Edaphosphingomonas</taxon>
    </lineage>
</organism>
<dbReference type="InterPro" id="IPR021866">
    <property type="entry name" value="SpoIIAA-like"/>
</dbReference>
<dbReference type="Gene3D" id="3.40.50.10600">
    <property type="entry name" value="SpoIIaa-like domains"/>
    <property type="match status" value="1"/>
</dbReference>
<reference evidence="1 2" key="1">
    <citation type="submission" date="2016-09" db="EMBL/GenBank/DDBJ databases">
        <title>Metabolic pathway, cell adaptation mechanisms and a novel monoxygenase revealed through proteogenomic-transcription analysis of a Sphingomonas haloaromaticamans strain degrading the fungicide ortho-phenylphenol.</title>
        <authorList>
            <person name="Perruchon C."/>
            <person name="Papadopoulou E.S."/>
            <person name="Rousidou C."/>
            <person name="Vasileiadis S."/>
            <person name="Tanou G."/>
            <person name="Amoutzias G."/>
            <person name="Molassiotis A."/>
            <person name="Karpouzas D.G."/>
        </authorList>
    </citation>
    <scope>NUCLEOTIDE SEQUENCE [LARGE SCALE GENOMIC DNA]</scope>
    <source>
        <strain evidence="1 2">P3</strain>
    </source>
</reference>
<name>A0A1S1HJ12_9SPHN</name>
<dbReference type="RefSeq" id="WP_070935220.1">
    <property type="nucleotide sequence ID" value="NZ_MIPT01000001.1"/>
</dbReference>
<sequence length="123" mass="14016">MLEILPSPDHVAAYRLSGILDDGDYDRMIADIEARLGRHDKIAILADLADFRDMTFQAGLKDMRYSLSKLFQLNRFSREAVITDKEWIRTAIRLLDPVIPFMAIRTFEPGEAEAAMAWVSAKD</sequence>
<dbReference type="InterPro" id="IPR036513">
    <property type="entry name" value="STAS_dom_sf"/>
</dbReference>
<dbReference type="SUPFAM" id="SSF52091">
    <property type="entry name" value="SpoIIaa-like"/>
    <property type="match status" value="1"/>
</dbReference>
<gene>
    <name evidence="1" type="ORF">BHE75_04250</name>
</gene>
<dbReference type="InterPro" id="IPR038396">
    <property type="entry name" value="SpoIIAA-like_sf"/>
</dbReference>
<dbReference type="Proteomes" id="UP000179467">
    <property type="component" value="Unassembled WGS sequence"/>
</dbReference>
<comment type="caution">
    <text evidence="1">The sequence shown here is derived from an EMBL/GenBank/DDBJ whole genome shotgun (WGS) entry which is preliminary data.</text>
</comment>
<evidence type="ECO:0008006" key="3">
    <source>
        <dbReference type="Google" id="ProtNLM"/>
    </source>
</evidence>
<keyword evidence="2" id="KW-1185">Reference proteome</keyword>